<evidence type="ECO:0000313" key="4">
    <source>
        <dbReference type="EMBL" id="TFY75632.1"/>
    </source>
</evidence>
<dbReference type="PANTHER" id="PTHR34605:SF3">
    <property type="entry name" value="P CELL-TYPE AGGLUTINATION PROTEIN MAP4-LIKE-RELATED"/>
    <property type="match status" value="1"/>
</dbReference>
<dbReference type="InterPro" id="IPR010998">
    <property type="entry name" value="Integrase_recombinase_N"/>
</dbReference>
<dbReference type="Gene3D" id="1.10.443.10">
    <property type="entry name" value="Intergrase catalytic core"/>
    <property type="match status" value="1"/>
</dbReference>
<protein>
    <recommendedName>
        <fullName evidence="6">Tyr recombinase domain-containing protein</fullName>
    </recommendedName>
</protein>
<organism evidence="4 5">
    <name type="scientific">Hericium alpestre</name>
    <dbReference type="NCBI Taxonomy" id="135208"/>
    <lineage>
        <taxon>Eukaryota</taxon>
        <taxon>Fungi</taxon>
        <taxon>Dikarya</taxon>
        <taxon>Basidiomycota</taxon>
        <taxon>Agaricomycotina</taxon>
        <taxon>Agaricomycetes</taxon>
        <taxon>Russulales</taxon>
        <taxon>Hericiaceae</taxon>
        <taxon>Hericium</taxon>
    </lineage>
</organism>
<dbReference type="InterPro" id="IPR011010">
    <property type="entry name" value="DNA_brk_join_enz"/>
</dbReference>
<dbReference type="Proteomes" id="UP000298061">
    <property type="component" value="Unassembled WGS sequence"/>
</dbReference>
<dbReference type="GO" id="GO:0003677">
    <property type="term" value="F:DNA binding"/>
    <property type="evidence" value="ECO:0007669"/>
    <property type="project" value="UniProtKB-KW"/>
</dbReference>
<keyword evidence="1" id="KW-0238">DNA-binding</keyword>
<accession>A0A4Y9ZLI2</accession>
<evidence type="ECO:0000313" key="5">
    <source>
        <dbReference type="Proteomes" id="UP000298061"/>
    </source>
</evidence>
<dbReference type="GO" id="GO:0006310">
    <property type="term" value="P:DNA recombination"/>
    <property type="evidence" value="ECO:0007669"/>
    <property type="project" value="UniProtKB-KW"/>
</dbReference>
<dbReference type="CDD" id="cd09275">
    <property type="entry name" value="RNase_HI_RT_DIRS1"/>
    <property type="match status" value="1"/>
</dbReference>
<keyword evidence="3" id="KW-1133">Transmembrane helix</keyword>
<dbReference type="Gene3D" id="1.10.150.130">
    <property type="match status" value="1"/>
</dbReference>
<evidence type="ECO:0000256" key="1">
    <source>
        <dbReference type="ARBA" id="ARBA00023125"/>
    </source>
</evidence>
<comment type="caution">
    <text evidence="4">The sequence shown here is derived from an EMBL/GenBank/DDBJ whole genome shotgun (WGS) entry which is preliminary data.</text>
</comment>
<keyword evidence="3" id="KW-0472">Membrane</keyword>
<proteinExistence type="predicted"/>
<feature type="transmembrane region" description="Helical" evidence="3">
    <location>
        <begin position="31"/>
        <end position="50"/>
    </location>
</feature>
<reference evidence="4 5" key="1">
    <citation type="submission" date="2019-02" db="EMBL/GenBank/DDBJ databases">
        <title>Genome sequencing of the rare red list fungi Hericium alpestre (H. flagellum).</title>
        <authorList>
            <person name="Buettner E."/>
            <person name="Kellner H."/>
        </authorList>
    </citation>
    <scope>NUCLEOTIDE SEQUENCE [LARGE SCALE GENOMIC DNA]</scope>
    <source>
        <strain evidence="4 5">DSM 108284</strain>
    </source>
</reference>
<dbReference type="SUPFAM" id="SSF56349">
    <property type="entry name" value="DNA breaking-rejoining enzymes"/>
    <property type="match status" value="1"/>
</dbReference>
<dbReference type="InterPro" id="IPR013762">
    <property type="entry name" value="Integrase-like_cat_sf"/>
</dbReference>
<dbReference type="InterPro" id="IPR052925">
    <property type="entry name" value="Phage_Integrase-like_Recomb"/>
</dbReference>
<name>A0A4Y9ZLI2_9AGAM</name>
<dbReference type="OrthoDB" id="198652at2759"/>
<keyword evidence="2" id="KW-0233">DNA recombination</keyword>
<dbReference type="STRING" id="135208.A0A4Y9ZLI2"/>
<keyword evidence="5" id="KW-1185">Reference proteome</keyword>
<evidence type="ECO:0000256" key="2">
    <source>
        <dbReference type="ARBA" id="ARBA00023172"/>
    </source>
</evidence>
<dbReference type="InterPro" id="IPR043502">
    <property type="entry name" value="DNA/RNA_pol_sf"/>
</dbReference>
<keyword evidence="3" id="KW-0812">Transmembrane</keyword>
<dbReference type="SUPFAM" id="SSF56672">
    <property type="entry name" value="DNA/RNA polymerases"/>
    <property type="match status" value="1"/>
</dbReference>
<dbReference type="GO" id="GO:0015074">
    <property type="term" value="P:DNA integration"/>
    <property type="evidence" value="ECO:0007669"/>
    <property type="project" value="InterPro"/>
</dbReference>
<sequence length="709" mass="80073">MHPLWQRYQVVSIGNHRMVDRSNVFGGCRSGNIWCSFMSLVLWIAVYIWLINDLLAYSDDTFSWEFADQVSWYVPYCCWLPSKQARLLQLWDVLGIPHQRPKQIWGSPLDIIGFEVDPNLLRITLSAEKHAALVSAIRDFIAISSTRHRRSLRQFQALAGWIQWSFNVFPLLRPGLSQMYGKMRGKTKGNALVEISVGLCNELAWLADHIERASGVFVFQSLTWLASDADLTLYTDASLEGMAFWSPSRSTGFHSRLPADATGTIFYWEALAVVAAIDWASHVMTTSPRCLLIYCDNTNTVDMFNTLHAQPHYNSLLKFAVDRLLATNVDLRVVHLAGVDNGVADALSRFQTLCATALHPGLRISMFTPPRDAMGGIPVMNFPPRSTRQPIRERWSHERLVRERAIALGYALRNSSLLAYSSALQSYLTFCRTHDLPIEPTEDTLSFYVVYTSSHIRPSSVTNYLSGICQQLEPFFPNVRNARRSQLVTRTLRGCHKIHATEPTRKRPLLRSQLADVLTSYAISDDFDDLLFAAVLSTAFHGLLRLGELVWPDHTALQDWQRVTPRATVRSMPNGFSFSLPTSKTDHSYSGHEVVIAGSDAASDPVRPFRRYLAARDRLFPLLPQLWTRASGLVPTRSWFMRRLRAHFPADISGHSLRAGGATALAEDGIPLDYIQLLGHWSSDTFQLYIRKNPVILTALLFHTADPLT</sequence>
<gene>
    <name evidence="4" type="ORF">EWM64_g8380</name>
</gene>
<evidence type="ECO:0008006" key="6">
    <source>
        <dbReference type="Google" id="ProtNLM"/>
    </source>
</evidence>
<dbReference type="SUPFAM" id="SSF47823">
    <property type="entry name" value="lambda integrase-like, N-terminal domain"/>
    <property type="match status" value="1"/>
</dbReference>
<dbReference type="PANTHER" id="PTHR34605">
    <property type="entry name" value="PHAGE_INTEGRASE DOMAIN-CONTAINING PROTEIN"/>
    <property type="match status" value="1"/>
</dbReference>
<dbReference type="AlphaFoldDB" id="A0A4Y9ZLI2"/>
<dbReference type="EMBL" id="SFCI01001492">
    <property type="protein sequence ID" value="TFY75632.1"/>
    <property type="molecule type" value="Genomic_DNA"/>
</dbReference>
<evidence type="ECO:0000256" key="3">
    <source>
        <dbReference type="SAM" id="Phobius"/>
    </source>
</evidence>